<dbReference type="Proteomes" id="UP000326565">
    <property type="component" value="Unassembled WGS sequence"/>
</dbReference>
<dbReference type="PANTHER" id="PTHR43775:SF49">
    <property type="entry name" value="SYNTHASE, PUTATIVE (JCVI)-RELATED"/>
    <property type="match status" value="1"/>
</dbReference>
<gene>
    <name evidence="4" type="ORF">BDV29DRAFT_178959</name>
</gene>
<organism evidence="4 5">
    <name type="scientific">Aspergillus leporis</name>
    <dbReference type="NCBI Taxonomy" id="41062"/>
    <lineage>
        <taxon>Eukaryota</taxon>
        <taxon>Fungi</taxon>
        <taxon>Dikarya</taxon>
        <taxon>Ascomycota</taxon>
        <taxon>Pezizomycotina</taxon>
        <taxon>Eurotiomycetes</taxon>
        <taxon>Eurotiomycetidae</taxon>
        <taxon>Eurotiales</taxon>
        <taxon>Aspergillaceae</taxon>
        <taxon>Aspergillus</taxon>
        <taxon>Aspergillus subgen. Circumdati</taxon>
    </lineage>
</organism>
<evidence type="ECO:0000259" key="3">
    <source>
        <dbReference type="Pfam" id="PF08659"/>
    </source>
</evidence>
<keyword evidence="2" id="KW-0511">Multifunctional enzyme</keyword>
<evidence type="ECO:0000313" key="5">
    <source>
        <dbReference type="Proteomes" id="UP000326565"/>
    </source>
</evidence>
<dbReference type="Pfam" id="PF08659">
    <property type="entry name" value="KR"/>
    <property type="match status" value="1"/>
</dbReference>
<dbReference type="SUPFAM" id="SSF51735">
    <property type="entry name" value="NAD(P)-binding Rossmann-fold domains"/>
    <property type="match status" value="1"/>
</dbReference>
<protein>
    <recommendedName>
        <fullName evidence="3">Ketoreductase (KR) domain-containing protein</fullName>
    </recommendedName>
</protein>
<evidence type="ECO:0000256" key="2">
    <source>
        <dbReference type="ARBA" id="ARBA00023268"/>
    </source>
</evidence>
<reference evidence="4 5" key="1">
    <citation type="submission" date="2019-04" db="EMBL/GenBank/DDBJ databases">
        <title>Friends and foes A comparative genomics study of 23 Aspergillus species from section Flavi.</title>
        <authorList>
            <consortium name="DOE Joint Genome Institute"/>
            <person name="Kjaerbolling I."/>
            <person name="Vesth T."/>
            <person name="Frisvad J.C."/>
            <person name="Nybo J.L."/>
            <person name="Theobald S."/>
            <person name="Kildgaard S."/>
            <person name="Isbrandt T."/>
            <person name="Kuo A."/>
            <person name="Sato A."/>
            <person name="Lyhne E.K."/>
            <person name="Kogle M.E."/>
            <person name="Wiebenga A."/>
            <person name="Kun R.S."/>
            <person name="Lubbers R.J."/>
            <person name="Makela M.R."/>
            <person name="Barry K."/>
            <person name="Chovatia M."/>
            <person name="Clum A."/>
            <person name="Daum C."/>
            <person name="Haridas S."/>
            <person name="He G."/>
            <person name="LaButti K."/>
            <person name="Lipzen A."/>
            <person name="Mondo S."/>
            <person name="Riley R."/>
            <person name="Salamov A."/>
            <person name="Simmons B.A."/>
            <person name="Magnuson J.K."/>
            <person name="Henrissat B."/>
            <person name="Mortensen U.H."/>
            <person name="Larsen T.O."/>
            <person name="Devries R.P."/>
            <person name="Grigoriev I.V."/>
            <person name="Machida M."/>
            <person name="Baker S.E."/>
            <person name="Andersen M.R."/>
        </authorList>
    </citation>
    <scope>NUCLEOTIDE SEQUENCE [LARGE SCALE GENOMIC DNA]</scope>
    <source>
        <strain evidence="4 5">CBS 151.66</strain>
    </source>
</reference>
<keyword evidence="1" id="KW-0808">Transferase</keyword>
<evidence type="ECO:0000313" key="4">
    <source>
        <dbReference type="EMBL" id="KAB8071614.1"/>
    </source>
</evidence>
<accession>A0A5N5WWN3</accession>
<dbReference type="OrthoDB" id="329835at2759"/>
<dbReference type="EMBL" id="ML732268">
    <property type="protein sequence ID" value="KAB8071614.1"/>
    <property type="molecule type" value="Genomic_DNA"/>
</dbReference>
<dbReference type="InterPro" id="IPR036291">
    <property type="entry name" value="NAD(P)-bd_dom_sf"/>
</dbReference>
<sequence length="232" mass="25568">MSSISSNSCPKSDAFSTATKTEVRRLAGDCCWACQSTEPQIYHVIATHESLQFFVVFGSIAGVMGHEGQMNCSAANSFLSSFVQCRRAKGLPASIINLGCVDEVGYLATEKTKLRDGMRSASVCLLSERDVLKALELAICQTYPDTVFTEQILTPGECTVGMSNTRPRLDPTVRQRWGPDARFRAYANLETHTTNSHAAGAVDILRERLYSIENNPEILQDACVKRPDNERH</sequence>
<evidence type="ECO:0000256" key="1">
    <source>
        <dbReference type="ARBA" id="ARBA00022679"/>
    </source>
</evidence>
<dbReference type="PANTHER" id="PTHR43775">
    <property type="entry name" value="FATTY ACID SYNTHASE"/>
    <property type="match status" value="1"/>
</dbReference>
<dbReference type="Gene3D" id="3.40.50.720">
    <property type="entry name" value="NAD(P)-binding Rossmann-like Domain"/>
    <property type="match status" value="1"/>
</dbReference>
<dbReference type="InterPro" id="IPR013968">
    <property type="entry name" value="PKS_KR"/>
</dbReference>
<dbReference type="AlphaFoldDB" id="A0A5N5WWN3"/>
<keyword evidence="5" id="KW-1185">Reference proteome</keyword>
<name>A0A5N5WWN3_9EURO</name>
<dbReference type="InterPro" id="IPR050091">
    <property type="entry name" value="PKS_NRPS_Biosynth_Enz"/>
</dbReference>
<dbReference type="GO" id="GO:0004312">
    <property type="term" value="F:fatty acid synthase activity"/>
    <property type="evidence" value="ECO:0007669"/>
    <property type="project" value="TreeGrafter"/>
</dbReference>
<feature type="domain" description="Ketoreductase (KR)" evidence="3">
    <location>
        <begin position="43"/>
        <end position="102"/>
    </location>
</feature>
<dbReference type="GO" id="GO:0006633">
    <property type="term" value="P:fatty acid biosynthetic process"/>
    <property type="evidence" value="ECO:0007669"/>
    <property type="project" value="TreeGrafter"/>
</dbReference>
<proteinExistence type="predicted"/>
<dbReference type="GO" id="GO:0044550">
    <property type="term" value="P:secondary metabolite biosynthetic process"/>
    <property type="evidence" value="ECO:0007669"/>
    <property type="project" value="TreeGrafter"/>
</dbReference>